<gene>
    <name evidence="1" type="ORF">S01H1_69082</name>
</gene>
<reference evidence="1" key="1">
    <citation type="journal article" date="2014" name="Front. Microbiol.">
        <title>High frequency of phylogenetically diverse reductive dehalogenase-homologous genes in deep subseafloor sedimentary metagenomes.</title>
        <authorList>
            <person name="Kawai M."/>
            <person name="Futagami T."/>
            <person name="Toyoda A."/>
            <person name="Takaki Y."/>
            <person name="Nishi S."/>
            <person name="Hori S."/>
            <person name="Arai W."/>
            <person name="Tsubouchi T."/>
            <person name="Morono Y."/>
            <person name="Uchiyama I."/>
            <person name="Ito T."/>
            <person name="Fujiyama A."/>
            <person name="Inagaki F."/>
            <person name="Takami H."/>
        </authorList>
    </citation>
    <scope>NUCLEOTIDE SEQUENCE</scope>
    <source>
        <strain evidence="1">Expedition CK06-06</strain>
    </source>
</reference>
<organism evidence="1">
    <name type="scientific">marine sediment metagenome</name>
    <dbReference type="NCBI Taxonomy" id="412755"/>
    <lineage>
        <taxon>unclassified sequences</taxon>
        <taxon>metagenomes</taxon>
        <taxon>ecological metagenomes</taxon>
    </lineage>
</organism>
<accession>X0XKG4</accession>
<feature type="non-terminal residue" evidence="1">
    <location>
        <position position="133"/>
    </location>
</feature>
<comment type="caution">
    <text evidence="1">The sequence shown here is derived from an EMBL/GenBank/DDBJ whole genome shotgun (WGS) entry which is preliminary data.</text>
</comment>
<dbReference type="AlphaFoldDB" id="X0XKG4"/>
<name>X0XKG4_9ZZZZ</name>
<evidence type="ECO:0000313" key="1">
    <source>
        <dbReference type="EMBL" id="GAG37133.1"/>
    </source>
</evidence>
<sequence>MEIVDSKERIAKDLCSKFKKELSDAISLQTGKMNTVSGEKREKEIGCSYSFNNDGTSISCYITGESRNKRSIYSGFFAKKTGEEWGAWRQNWSIRLALVYVDKEIIKVSDKRALKYFKDWGEKNNYKKLERGW</sequence>
<dbReference type="EMBL" id="BARS01045839">
    <property type="protein sequence ID" value="GAG37133.1"/>
    <property type="molecule type" value="Genomic_DNA"/>
</dbReference>
<protein>
    <submittedName>
        <fullName evidence="1">Uncharacterized protein</fullName>
    </submittedName>
</protein>
<proteinExistence type="predicted"/>